<protein>
    <submittedName>
        <fullName evidence="1">Uncharacterized protein</fullName>
    </submittedName>
</protein>
<evidence type="ECO:0000313" key="1">
    <source>
        <dbReference type="EMBL" id="GAH33677.1"/>
    </source>
</evidence>
<reference evidence="1" key="1">
    <citation type="journal article" date="2014" name="Front. Microbiol.">
        <title>High frequency of phylogenetically diverse reductive dehalogenase-homologous genes in deep subseafloor sedimentary metagenomes.</title>
        <authorList>
            <person name="Kawai M."/>
            <person name="Futagami T."/>
            <person name="Toyoda A."/>
            <person name="Takaki Y."/>
            <person name="Nishi S."/>
            <person name="Hori S."/>
            <person name="Arai W."/>
            <person name="Tsubouchi T."/>
            <person name="Morono Y."/>
            <person name="Uchiyama I."/>
            <person name="Ito T."/>
            <person name="Fujiyama A."/>
            <person name="Inagaki F."/>
            <person name="Takami H."/>
        </authorList>
    </citation>
    <scope>NUCLEOTIDE SEQUENCE</scope>
    <source>
        <strain evidence="1">Expedition CK06-06</strain>
    </source>
</reference>
<accession>X1EM73</accession>
<dbReference type="AlphaFoldDB" id="X1EM73"/>
<organism evidence="1">
    <name type="scientific">marine sediment metagenome</name>
    <dbReference type="NCBI Taxonomy" id="412755"/>
    <lineage>
        <taxon>unclassified sequences</taxon>
        <taxon>metagenomes</taxon>
        <taxon>ecological metagenomes</taxon>
    </lineage>
</organism>
<comment type="caution">
    <text evidence="1">The sequence shown here is derived from an EMBL/GenBank/DDBJ whole genome shotgun (WGS) entry which is preliminary data.</text>
</comment>
<name>X1EM73_9ZZZZ</name>
<dbReference type="EMBL" id="BARU01009183">
    <property type="protein sequence ID" value="GAH33677.1"/>
    <property type="molecule type" value="Genomic_DNA"/>
</dbReference>
<proteinExistence type="predicted"/>
<sequence length="284" mass="32369">MGLGQIFYNALVDFAESVFKAMTGWLKPIVKEELHNVVGSKVFNEDNFMSPEGKKAAKQLKDVWKDSPGDSPDIIADVVDALTGRGAKLQLQYITEKQVDADMHVTQRLFDQMAVITDLNLIANILGILGEFVPAFHFDQIGNEIRAYLDYSGLTQITGFGYGMLLSAAIAPKITQEIDAKMQYTALEPRDVVNLDFREEKGLDDFFPRMALKGYSKKNAKYMRTVQRPLLDARRLINLYRRDHIDRDKFFIDMRKLGFGNEDIRLLLKESLYFPSLRCHVSTD</sequence>
<gene>
    <name evidence="1" type="ORF">S03H2_17766</name>
</gene>